<dbReference type="RefSeq" id="WP_387407020.1">
    <property type="nucleotide sequence ID" value="NZ_JBIAQY010000034.1"/>
</dbReference>
<dbReference type="Proteomes" id="UP001601992">
    <property type="component" value="Unassembled WGS sequence"/>
</dbReference>
<protein>
    <recommendedName>
        <fullName evidence="4">Sap, sulfolipid-1-addressing protein</fullName>
    </recommendedName>
</protein>
<feature type="transmembrane region" description="Helical" evidence="1">
    <location>
        <begin position="96"/>
        <end position="121"/>
    </location>
</feature>
<organism evidence="2 3">
    <name type="scientific">Nocardia jiangxiensis</name>
    <dbReference type="NCBI Taxonomy" id="282685"/>
    <lineage>
        <taxon>Bacteria</taxon>
        <taxon>Bacillati</taxon>
        <taxon>Actinomycetota</taxon>
        <taxon>Actinomycetes</taxon>
        <taxon>Mycobacteriales</taxon>
        <taxon>Nocardiaceae</taxon>
        <taxon>Nocardia</taxon>
    </lineage>
</organism>
<comment type="caution">
    <text evidence="2">The sequence shown here is derived from an EMBL/GenBank/DDBJ whole genome shotgun (WGS) entry which is preliminary data.</text>
</comment>
<gene>
    <name evidence="2" type="ORF">ACFYXQ_45240</name>
</gene>
<evidence type="ECO:0000313" key="3">
    <source>
        <dbReference type="Proteomes" id="UP001601992"/>
    </source>
</evidence>
<keyword evidence="1" id="KW-0472">Membrane</keyword>
<reference evidence="2 3" key="1">
    <citation type="submission" date="2024-10" db="EMBL/GenBank/DDBJ databases">
        <title>The Natural Products Discovery Center: Release of the First 8490 Sequenced Strains for Exploring Actinobacteria Biosynthetic Diversity.</title>
        <authorList>
            <person name="Kalkreuter E."/>
            <person name="Kautsar S.A."/>
            <person name="Yang D."/>
            <person name="Bader C.D."/>
            <person name="Teijaro C.N."/>
            <person name="Fluegel L."/>
            <person name="Davis C.M."/>
            <person name="Simpson J.R."/>
            <person name="Lauterbach L."/>
            <person name="Steele A.D."/>
            <person name="Gui C."/>
            <person name="Meng S."/>
            <person name="Li G."/>
            <person name="Viehrig K."/>
            <person name="Ye F."/>
            <person name="Su P."/>
            <person name="Kiefer A.F."/>
            <person name="Nichols A."/>
            <person name="Cepeda A.J."/>
            <person name="Yan W."/>
            <person name="Fan B."/>
            <person name="Jiang Y."/>
            <person name="Adhikari A."/>
            <person name="Zheng C.-J."/>
            <person name="Schuster L."/>
            <person name="Cowan T.M."/>
            <person name="Smanski M.J."/>
            <person name="Chevrette M.G."/>
            <person name="De Carvalho L.P.S."/>
            <person name="Shen B."/>
        </authorList>
    </citation>
    <scope>NUCLEOTIDE SEQUENCE [LARGE SCALE GENOMIC DNA]</scope>
    <source>
        <strain evidence="2 3">NPDC002593</strain>
    </source>
</reference>
<dbReference type="EMBL" id="JBIAQY010000034">
    <property type="protein sequence ID" value="MFF3574969.1"/>
    <property type="molecule type" value="Genomic_DNA"/>
</dbReference>
<keyword evidence="1" id="KW-0812">Transmembrane</keyword>
<feature type="transmembrane region" description="Helical" evidence="1">
    <location>
        <begin position="251"/>
        <end position="272"/>
    </location>
</feature>
<evidence type="ECO:0008006" key="4">
    <source>
        <dbReference type="Google" id="ProtNLM"/>
    </source>
</evidence>
<feature type="transmembrane region" description="Helical" evidence="1">
    <location>
        <begin position="133"/>
        <end position="154"/>
    </location>
</feature>
<evidence type="ECO:0000313" key="2">
    <source>
        <dbReference type="EMBL" id="MFF3574969.1"/>
    </source>
</evidence>
<keyword evidence="3" id="KW-1185">Reference proteome</keyword>
<keyword evidence="1" id="KW-1133">Transmembrane helix</keyword>
<name>A0ABW6SID7_9NOCA</name>
<feature type="transmembrane region" description="Helical" evidence="1">
    <location>
        <begin position="205"/>
        <end position="230"/>
    </location>
</feature>
<proteinExistence type="predicted"/>
<feature type="transmembrane region" description="Helical" evidence="1">
    <location>
        <begin position="59"/>
        <end position="84"/>
    </location>
</feature>
<accession>A0ABW6SID7</accession>
<sequence length="273" mass="28042">MTLFIPGRGCGVGVCPSCTTTAPGCVCRVSGVKDQVIRVGVIQPVVSVLLHNHGAMNSLFSIVPLAVVDSANVLALLAVSFVWISSASRWAYARTAVSFMIGGICGLALTLVFSFTVILQLVHRALNSLSPTAVAAIVVVIALLVIGMAVHGFLRPPMSLPVHHDLHPVAASALGLITWTAQSLTSAPFYGAIAVMANETIASRLGLSTVFVVIAVAPVAVLMIALLLCPTAAGHRVLAHLQAALPMTSRVVAAILIVAAVAAAAVGLTIILR</sequence>
<evidence type="ECO:0000256" key="1">
    <source>
        <dbReference type="SAM" id="Phobius"/>
    </source>
</evidence>